<dbReference type="AlphaFoldDB" id="F7NFA0"/>
<proteinExistence type="predicted"/>
<comment type="caution">
    <text evidence="1">The sequence shown here is derived from an EMBL/GenBank/DDBJ whole genome shotgun (WGS) entry which is preliminary data.</text>
</comment>
<gene>
    <name evidence="1" type="ORF">ALO_03636</name>
</gene>
<sequence length="42" mass="4551">MTPILKRKTNSGAADKSKFVALLFIKKKQMDTGTGKTGILGR</sequence>
<dbReference type="Proteomes" id="UP000003240">
    <property type="component" value="Unassembled WGS sequence"/>
</dbReference>
<evidence type="ECO:0000313" key="1">
    <source>
        <dbReference type="EMBL" id="EGO65280.1"/>
    </source>
</evidence>
<keyword evidence="2" id="KW-1185">Reference proteome</keyword>
<dbReference type="EMBL" id="AFGF01000021">
    <property type="protein sequence ID" value="EGO65280.1"/>
    <property type="molecule type" value="Genomic_DNA"/>
</dbReference>
<dbReference type="STRING" id="1009370.ALO_03636"/>
<accession>F7NFA0</accession>
<protein>
    <submittedName>
        <fullName evidence="1">Uncharacterized protein</fullName>
    </submittedName>
</protein>
<reference evidence="1 2" key="1">
    <citation type="journal article" date="2011" name="EMBO J.">
        <title>Structural diversity of bacterial flagellar motors.</title>
        <authorList>
            <person name="Chen S."/>
            <person name="Beeby M."/>
            <person name="Murphy G.E."/>
            <person name="Leadbetter J.R."/>
            <person name="Hendrixson D.R."/>
            <person name="Briegel A."/>
            <person name="Li Z."/>
            <person name="Shi J."/>
            <person name="Tocheva E.I."/>
            <person name="Muller A."/>
            <person name="Dobro M.J."/>
            <person name="Jensen G.J."/>
        </authorList>
    </citation>
    <scope>NUCLEOTIDE SEQUENCE [LARGE SCALE GENOMIC DNA]</scope>
    <source>
        <strain evidence="1 2">DSM 6540</strain>
    </source>
</reference>
<organism evidence="1 2">
    <name type="scientific">Acetonema longum DSM 6540</name>
    <dbReference type="NCBI Taxonomy" id="1009370"/>
    <lineage>
        <taxon>Bacteria</taxon>
        <taxon>Bacillati</taxon>
        <taxon>Bacillota</taxon>
        <taxon>Negativicutes</taxon>
        <taxon>Acetonemataceae</taxon>
        <taxon>Acetonema</taxon>
    </lineage>
</organism>
<evidence type="ECO:0000313" key="2">
    <source>
        <dbReference type="Proteomes" id="UP000003240"/>
    </source>
</evidence>
<name>F7NFA0_9FIRM</name>